<dbReference type="RefSeq" id="WP_156217414.1">
    <property type="nucleotide sequence ID" value="NZ_WOFH01000005.1"/>
</dbReference>
<keyword evidence="2" id="KW-0732">Signal</keyword>
<dbReference type="AlphaFoldDB" id="A0A7K1L1H7"/>
<organism evidence="4 5">
    <name type="scientific">Actinomadura litoris</name>
    <dbReference type="NCBI Taxonomy" id="2678616"/>
    <lineage>
        <taxon>Bacteria</taxon>
        <taxon>Bacillati</taxon>
        <taxon>Actinomycetota</taxon>
        <taxon>Actinomycetes</taxon>
        <taxon>Streptosporangiales</taxon>
        <taxon>Thermomonosporaceae</taxon>
        <taxon>Actinomadura</taxon>
    </lineage>
</organism>
<accession>A0A7K1L1H7</accession>
<evidence type="ECO:0000313" key="4">
    <source>
        <dbReference type="EMBL" id="MUN38300.1"/>
    </source>
</evidence>
<keyword evidence="5" id="KW-1185">Reference proteome</keyword>
<feature type="region of interest" description="Disordered" evidence="1">
    <location>
        <begin position="29"/>
        <end position="55"/>
    </location>
</feature>
<feature type="chain" id="PRO_5029617059" evidence="2">
    <location>
        <begin position="32"/>
        <end position="188"/>
    </location>
</feature>
<feature type="domain" description="DUF4232" evidence="3">
    <location>
        <begin position="51"/>
        <end position="184"/>
    </location>
</feature>
<reference evidence="4 5" key="1">
    <citation type="submission" date="2019-11" db="EMBL/GenBank/DDBJ databases">
        <authorList>
            <person name="Cao P."/>
        </authorList>
    </citation>
    <scope>NUCLEOTIDE SEQUENCE [LARGE SCALE GENOMIC DNA]</scope>
    <source>
        <strain evidence="4 5">NEAU-AAG5</strain>
    </source>
</reference>
<evidence type="ECO:0000313" key="5">
    <source>
        <dbReference type="Proteomes" id="UP000432015"/>
    </source>
</evidence>
<feature type="signal peptide" evidence="2">
    <location>
        <begin position="1"/>
        <end position="31"/>
    </location>
</feature>
<proteinExistence type="predicted"/>
<gene>
    <name evidence="4" type="ORF">GNZ18_17045</name>
</gene>
<dbReference type="InterPro" id="IPR025326">
    <property type="entry name" value="DUF4232"/>
</dbReference>
<sequence length="188" mass="19438">MTRRPRAWPIIAAAVVLCGACGSAPSTDTTAAVPPPSMLPKSALSPSPPPCPPDGISITSDIPDAALGLRAMRIKLANCGTKPYTLNGYPGLTVLDASRKPAPIRIVQGPTEVKDAGPHPLTLTPGKAAEAVVVWRNTVADSVDPPIKGIYLQIVPAPGRQPQTIQPSGTLDLGTTGTLKTTAWTLSR</sequence>
<dbReference type="Pfam" id="PF14016">
    <property type="entry name" value="DUF4232"/>
    <property type="match status" value="1"/>
</dbReference>
<evidence type="ECO:0000256" key="2">
    <source>
        <dbReference type="SAM" id="SignalP"/>
    </source>
</evidence>
<dbReference type="Proteomes" id="UP000432015">
    <property type="component" value="Unassembled WGS sequence"/>
</dbReference>
<evidence type="ECO:0000256" key="1">
    <source>
        <dbReference type="SAM" id="MobiDB-lite"/>
    </source>
</evidence>
<protein>
    <submittedName>
        <fullName evidence="4">DUF4232 domain-containing protein</fullName>
    </submittedName>
</protein>
<comment type="caution">
    <text evidence="4">The sequence shown here is derived from an EMBL/GenBank/DDBJ whole genome shotgun (WGS) entry which is preliminary data.</text>
</comment>
<name>A0A7K1L1H7_9ACTN</name>
<evidence type="ECO:0000259" key="3">
    <source>
        <dbReference type="Pfam" id="PF14016"/>
    </source>
</evidence>
<dbReference type="EMBL" id="WOFH01000005">
    <property type="protein sequence ID" value="MUN38300.1"/>
    <property type="molecule type" value="Genomic_DNA"/>
</dbReference>